<keyword evidence="8" id="KW-0732">Signal</keyword>
<evidence type="ECO:0000256" key="7">
    <source>
        <dbReference type="SAM" id="MobiDB-lite"/>
    </source>
</evidence>
<dbReference type="RefSeq" id="WP_053817771.1">
    <property type="nucleotide sequence ID" value="NZ_CP027169.1"/>
</dbReference>
<feature type="chain" id="PRO_5015314433" evidence="8">
    <location>
        <begin position="31"/>
        <end position="1155"/>
    </location>
</feature>
<dbReference type="InterPro" id="IPR008707">
    <property type="entry name" value="B-propeller_PilY1"/>
</dbReference>
<comment type="similarity">
    <text evidence="2">Belongs to the PilY1 family.</text>
</comment>
<keyword evidence="4" id="KW-0479">Metal-binding</keyword>
<evidence type="ECO:0000256" key="4">
    <source>
        <dbReference type="ARBA" id="ARBA00022723"/>
    </source>
</evidence>
<evidence type="ECO:0000256" key="1">
    <source>
        <dbReference type="ARBA" id="ARBA00004561"/>
    </source>
</evidence>
<evidence type="ECO:0000259" key="9">
    <source>
        <dbReference type="Pfam" id="PF05567"/>
    </source>
</evidence>
<evidence type="ECO:0000256" key="6">
    <source>
        <dbReference type="ARBA" id="ARBA00023263"/>
    </source>
</evidence>
<protein>
    <submittedName>
        <fullName evidence="10">Neisseria PilC beta-propeller domain protein</fullName>
    </submittedName>
</protein>
<evidence type="ECO:0000256" key="3">
    <source>
        <dbReference type="ARBA" id="ARBA00022558"/>
    </source>
</evidence>
<dbReference type="SUPFAM" id="SSF50998">
    <property type="entry name" value="Quinoprotein alcohol dehydrogenase-like"/>
    <property type="match status" value="1"/>
</dbReference>
<reference evidence="10 11" key="1">
    <citation type="submission" date="2018-02" db="EMBL/GenBank/DDBJ databases">
        <title>FDA/CDC Antimicrobial Resistant Isolate Bank Genome Sequencing.</title>
        <authorList>
            <person name="Benahmed F.H."/>
            <person name="Lutgring J.D."/>
            <person name="Yoo B."/>
            <person name="Machado M."/>
            <person name="Brown A."/>
            <person name="McAllister G."/>
            <person name="Perry A."/>
            <person name="Halpin A.L."/>
            <person name="Vavikolanu K."/>
            <person name="Ott S."/>
            <person name="Zhao X."/>
            <person name="Tallon L.J."/>
            <person name="Sadzewicz L."/>
            <person name="Aluvathingal J."/>
            <person name="Nadendla S."/>
            <person name="Voskania-kordi A."/>
            <person name="Simonyan V."/>
            <person name="Patel J."/>
            <person name="Shawar R.M."/>
        </authorList>
    </citation>
    <scope>NUCLEOTIDE SEQUENCE [LARGE SCALE GENOMIC DNA]</scope>
    <source>
        <strain evidence="10 11">AR_0356</strain>
    </source>
</reference>
<evidence type="ECO:0000256" key="5">
    <source>
        <dbReference type="ARBA" id="ARBA00022837"/>
    </source>
</evidence>
<comment type="subcellular location">
    <subcellularLocation>
        <location evidence="1">Fimbrium</location>
    </subcellularLocation>
</comment>
<feature type="compositionally biased region" description="Basic and acidic residues" evidence="7">
    <location>
        <begin position="595"/>
        <end position="611"/>
    </location>
</feature>
<feature type="signal peptide" evidence="8">
    <location>
        <begin position="1"/>
        <end position="30"/>
    </location>
</feature>
<keyword evidence="5" id="KW-0106">Calcium</keyword>
<dbReference type="Proteomes" id="UP000238390">
    <property type="component" value="Chromosome"/>
</dbReference>
<feature type="domain" description="PilY1 beta-propeller" evidence="9">
    <location>
        <begin position="635"/>
        <end position="1001"/>
    </location>
</feature>
<gene>
    <name evidence="10" type="ORF">CSB93_0014</name>
</gene>
<dbReference type="Pfam" id="PF05567">
    <property type="entry name" value="T4P_PilY1"/>
    <property type="match status" value="1"/>
</dbReference>
<organism evidence="10 11">
    <name type="scientific">Pseudomonas paraeruginosa</name>
    <dbReference type="NCBI Taxonomy" id="2994495"/>
    <lineage>
        <taxon>Bacteria</taxon>
        <taxon>Pseudomonadati</taxon>
        <taxon>Pseudomonadota</taxon>
        <taxon>Gammaproteobacteria</taxon>
        <taxon>Pseudomonadales</taxon>
        <taxon>Pseudomonadaceae</taxon>
        <taxon>Pseudomonas</taxon>
    </lineage>
</organism>
<dbReference type="GO" id="GO:0009289">
    <property type="term" value="C:pilus"/>
    <property type="evidence" value="ECO:0007669"/>
    <property type="project" value="UniProtKB-SubCell"/>
</dbReference>
<keyword evidence="3" id="KW-1029">Fimbrium biogenesis</keyword>
<evidence type="ECO:0000256" key="2">
    <source>
        <dbReference type="ARBA" id="ARBA00008387"/>
    </source>
</evidence>
<dbReference type="AlphaFoldDB" id="A0A2R3IQ67"/>
<accession>A0A2R3IQ67</accession>
<proteinExistence type="inferred from homology"/>
<dbReference type="GO" id="GO:0046872">
    <property type="term" value="F:metal ion binding"/>
    <property type="evidence" value="ECO:0007669"/>
    <property type="project" value="UniProtKB-KW"/>
</dbReference>
<evidence type="ECO:0000313" key="11">
    <source>
        <dbReference type="Proteomes" id="UP000238390"/>
    </source>
</evidence>
<dbReference type="EMBL" id="CP027169">
    <property type="protein sequence ID" value="AVK04068.1"/>
    <property type="molecule type" value="Genomic_DNA"/>
</dbReference>
<feature type="region of interest" description="Disordered" evidence="7">
    <location>
        <begin position="327"/>
        <end position="350"/>
    </location>
</feature>
<keyword evidence="6" id="KW-0281">Fimbrium</keyword>
<name>A0A2R3IQ67_9PSED</name>
<keyword evidence="11" id="KW-1185">Reference proteome</keyword>
<dbReference type="InterPro" id="IPR011047">
    <property type="entry name" value="Quinoprotein_ADH-like_sf"/>
</dbReference>
<evidence type="ECO:0000313" key="10">
    <source>
        <dbReference type="EMBL" id="AVK04068.1"/>
    </source>
</evidence>
<evidence type="ECO:0000256" key="8">
    <source>
        <dbReference type="SAM" id="SignalP"/>
    </source>
</evidence>
<feature type="region of interest" description="Disordered" evidence="7">
    <location>
        <begin position="592"/>
        <end position="611"/>
    </location>
</feature>
<sequence>MKSALHQIGKTSLAAALSGAILLSAQTTQAAALSVSQQPLMLVQGVAPNLLVTLDDSGSMAFAYAPDSISSYRDSTFFASNSFNPMYFDPNTEYKLPKKLTLVNGQVQIQDYPAPSFTYAWRNGFTRAGGIDLSRNYKVTVEYGRGYDRESTIRPAAAFYYEFTGSSNCSRTNQNCYTRRSVSTEQRQNFANWYSFYRTRALATQTAANLAFYSLPENIRVSWQMLNNSSCNQMGSGSSYGNCFNNYLRDFNGQHRVNFFNWLENLSVEGGTPLRRAMTRAGDFLRRTGVNGPYAYRPGEQTAPEYSCRGSYHILMTDGLWNSDSANVGNADSNSRTLPDGQHYSSQAPYKDNASNTLADLAFHYWANDARPDIEDNLNPFITYPDKANPSAEYWNPRNDPATWQHMVTYTLGLGLTTTLISPKWEGSTYAGGYKDIQAGRLNWPSAAVDSANNVYDLWHAAVNSRGEFFSADSPDQLVAAFQAIVNRISGGPLPASRPAISSSLQEDATGDKQIRHAYQTSFASDQNWAGDLTRYSLTSQDKVTVQTKLWSAQAILDAMPNGGAGRKIMMAGSGSNGLKEFSWTSLSAVQQRQLNRDPDRNDVTDSKGQDRVAFLRGDRSKENSDNFRTRNSILGDIINSSPATVAKAQYLTYLAQPIEPSGNYAQFAEAQKTRAPRVYVGANDGMLHGFDTDGNETFAFIPSAVFEKLHKLTARGYQGGAHQFYVDGSPVVADAFFGGAWHTVLIGSLRAGGKGLFALDVTDPGNIKLLWELGVDEEPDLGYSFPKPTVARLHNGKWAVVTGNGYSSLNDKAALLIIDLETGAVTRKLEVTGKAGVPNGLSTPRLADNNSDGVADYAYAGDLQGNLWRFDLIAGKVDQNDPFSRANDGPAVASSFKVSFGGQPLYSAVDSNNAAQAITAAPSLVRHPTRKGYIVIFGTGKYFENSDARADTSRAQTLYGIWDQQTKGEAAGSTPRLSRGNLRQQTLDLQADSTFVSTARTIRLASQHPVDWQSQSGWYLDFMVNGTLKGEMLIEDMIAIGQVVLLQTITPNDDPCNDGASNWTYGLDPYTGGRTNFTVFDLARQGVVDSKSDYSYNKQNVVVSGTEQKGLGGLTLSTNEQGNPEVCSSGECLTVNPGPNTRGRQNWRPIEGKN</sequence>